<dbReference type="GO" id="GO:0016020">
    <property type="term" value="C:membrane"/>
    <property type="evidence" value="ECO:0007669"/>
    <property type="project" value="UniProtKB-SubCell"/>
</dbReference>
<dbReference type="Proteomes" id="UP000326553">
    <property type="component" value="Chromosome"/>
</dbReference>
<protein>
    <submittedName>
        <fullName evidence="9">Cation diffusion facilitator family transporter</fullName>
    </submittedName>
</protein>
<keyword evidence="10" id="KW-1185">Reference proteome</keyword>
<feature type="region of interest" description="Disordered" evidence="6">
    <location>
        <begin position="311"/>
        <end position="338"/>
    </location>
</feature>
<dbReference type="AlphaFoldDB" id="A0A5J6HIE8"/>
<dbReference type="SUPFAM" id="SSF161111">
    <property type="entry name" value="Cation efflux protein transmembrane domain-like"/>
    <property type="match status" value="1"/>
</dbReference>
<evidence type="ECO:0000256" key="3">
    <source>
        <dbReference type="ARBA" id="ARBA00022692"/>
    </source>
</evidence>
<evidence type="ECO:0000256" key="1">
    <source>
        <dbReference type="ARBA" id="ARBA00004141"/>
    </source>
</evidence>
<evidence type="ECO:0000256" key="6">
    <source>
        <dbReference type="SAM" id="MobiDB-lite"/>
    </source>
</evidence>
<organism evidence="9 10">
    <name type="scientific">Streptomyces alboniger</name>
    <dbReference type="NCBI Taxonomy" id="132473"/>
    <lineage>
        <taxon>Bacteria</taxon>
        <taxon>Bacillati</taxon>
        <taxon>Actinomycetota</taxon>
        <taxon>Actinomycetes</taxon>
        <taxon>Kitasatosporales</taxon>
        <taxon>Streptomycetaceae</taxon>
        <taxon>Streptomyces</taxon>
        <taxon>Streptomyces aurantiacus group</taxon>
    </lineage>
</organism>
<evidence type="ECO:0000313" key="9">
    <source>
        <dbReference type="EMBL" id="QEV18201.1"/>
    </source>
</evidence>
<dbReference type="EMBL" id="CP023695">
    <property type="protein sequence ID" value="QEV18201.1"/>
    <property type="molecule type" value="Genomic_DNA"/>
</dbReference>
<dbReference type="NCBIfam" id="TIGR01297">
    <property type="entry name" value="CDF"/>
    <property type="match status" value="1"/>
</dbReference>
<feature type="transmembrane region" description="Helical" evidence="7">
    <location>
        <begin position="20"/>
        <end position="40"/>
    </location>
</feature>
<dbReference type="KEGG" id="salw:CP975_12450"/>
<evidence type="ECO:0000256" key="5">
    <source>
        <dbReference type="ARBA" id="ARBA00023136"/>
    </source>
</evidence>
<evidence type="ECO:0000256" key="7">
    <source>
        <dbReference type="SAM" id="Phobius"/>
    </source>
</evidence>
<feature type="transmembrane region" description="Helical" evidence="7">
    <location>
        <begin position="182"/>
        <end position="201"/>
    </location>
</feature>
<keyword evidence="5 7" id="KW-0472">Membrane</keyword>
<evidence type="ECO:0000313" key="10">
    <source>
        <dbReference type="Proteomes" id="UP000326553"/>
    </source>
</evidence>
<dbReference type="RefSeq" id="WP_055529111.1">
    <property type="nucleotide sequence ID" value="NZ_CP023695.1"/>
</dbReference>
<feature type="transmembrane region" description="Helical" evidence="7">
    <location>
        <begin position="207"/>
        <end position="225"/>
    </location>
</feature>
<evidence type="ECO:0000259" key="8">
    <source>
        <dbReference type="Pfam" id="PF01545"/>
    </source>
</evidence>
<dbReference type="OrthoDB" id="9806522at2"/>
<accession>A0A5J6HIE8</accession>
<keyword evidence="4 7" id="KW-1133">Transmembrane helix</keyword>
<name>A0A5J6HIE8_STRAD</name>
<dbReference type="InterPro" id="IPR040177">
    <property type="entry name" value="SLC30A9"/>
</dbReference>
<gene>
    <name evidence="9" type="ORF">CP975_12450</name>
</gene>
<comment type="subcellular location">
    <subcellularLocation>
        <location evidence="1">Membrane</location>
        <topology evidence="1">Multi-pass membrane protein</topology>
    </subcellularLocation>
</comment>
<feature type="domain" description="Cation efflux protein transmembrane" evidence="8">
    <location>
        <begin position="23"/>
        <end position="231"/>
    </location>
</feature>
<dbReference type="InterPro" id="IPR058533">
    <property type="entry name" value="Cation_efflux_TM"/>
</dbReference>
<dbReference type="InterPro" id="IPR027469">
    <property type="entry name" value="Cation_efflux_TMD_sf"/>
</dbReference>
<sequence>MSEQAEQAGQAERQEHGESTFTVIVAAVANLGIAVAKAVAGVISGSSAMLSEAAHSVADTVTELMLLVSLKAGERPADEEHPLGYGGARYIWALLASVATFVGGGVFAVYDGIHTLTHGQEPGDPLISYLVLGVAFLLEGYSLRTGLKQARGEADRYGVRLKRYLRHTPDTAVKAVVMEDSAALAGLVLAAAGLLGGQLTGSGVWDGVASLCIGVLLVYVAWVLGHANSELLIGRPLPAQMRAVVRAELLADPHVVDVLELTTLLQGPQEALVAAKVDFRDVSSAADIERACDRMAQRVQERFPAIRRVYLDPTPGLGQGPAPGPGQDPEASPAAPSR</sequence>
<dbReference type="InterPro" id="IPR002524">
    <property type="entry name" value="Cation_efflux"/>
</dbReference>
<evidence type="ECO:0000256" key="4">
    <source>
        <dbReference type="ARBA" id="ARBA00022989"/>
    </source>
</evidence>
<keyword evidence="2" id="KW-0813">Transport</keyword>
<dbReference type="Gene3D" id="1.20.1510.10">
    <property type="entry name" value="Cation efflux protein transmembrane domain"/>
    <property type="match status" value="1"/>
</dbReference>
<dbReference type="Pfam" id="PF01545">
    <property type="entry name" value="Cation_efflux"/>
    <property type="match status" value="1"/>
</dbReference>
<dbReference type="SUPFAM" id="SSF160240">
    <property type="entry name" value="Cation efflux protein cytoplasmic domain-like"/>
    <property type="match status" value="1"/>
</dbReference>
<evidence type="ECO:0000256" key="2">
    <source>
        <dbReference type="ARBA" id="ARBA00022448"/>
    </source>
</evidence>
<dbReference type="PANTHER" id="PTHR13414:SF9">
    <property type="entry name" value="PROTON-COUPLED ZINC ANTIPORTER SLC30A9, MITOCHONDRIAL"/>
    <property type="match status" value="1"/>
</dbReference>
<reference evidence="9 10" key="1">
    <citation type="submission" date="2017-09" db="EMBL/GenBank/DDBJ databases">
        <authorList>
            <person name="Lee N."/>
            <person name="Cho B.-K."/>
        </authorList>
    </citation>
    <scope>NUCLEOTIDE SEQUENCE [LARGE SCALE GENOMIC DNA]</scope>
    <source>
        <strain evidence="9 10">ATCC 12461</strain>
    </source>
</reference>
<feature type="transmembrane region" description="Helical" evidence="7">
    <location>
        <begin position="90"/>
        <end position="110"/>
    </location>
</feature>
<dbReference type="GO" id="GO:0006829">
    <property type="term" value="P:zinc ion transport"/>
    <property type="evidence" value="ECO:0007669"/>
    <property type="project" value="InterPro"/>
</dbReference>
<dbReference type="InterPro" id="IPR036837">
    <property type="entry name" value="Cation_efflux_CTD_sf"/>
</dbReference>
<dbReference type="GO" id="GO:0008324">
    <property type="term" value="F:monoatomic cation transmembrane transporter activity"/>
    <property type="evidence" value="ECO:0007669"/>
    <property type="project" value="InterPro"/>
</dbReference>
<proteinExistence type="predicted"/>
<keyword evidence="3 7" id="KW-0812">Transmembrane</keyword>
<dbReference type="PANTHER" id="PTHR13414">
    <property type="entry name" value="HUEL-CATION TRANSPORTER"/>
    <property type="match status" value="1"/>
</dbReference>